<keyword evidence="4" id="KW-0067">ATP-binding</keyword>
<dbReference type="InterPro" id="IPR006282">
    <property type="entry name" value="Thi_PPkinase"/>
</dbReference>
<dbReference type="InterPro" id="IPR053149">
    <property type="entry name" value="TPK"/>
</dbReference>
<dbReference type="GO" id="GO:0030975">
    <property type="term" value="F:thiamine binding"/>
    <property type="evidence" value="ECO:0007669"/>
    <property type="project" value="InterPro"/>
</dbReference>
<name>A0A4R3NB42_9BACI</name>
<dbReference type="GO" id="GO:0005524">
    <property type="term" value="F:ATP binding"/>
    <property type="evidence" value="ECO:0007669"/>
    <property type="project" value="UniProtKB-KW"/>
</dbReference>
<dbReference type="Proteomes" id="UP000294650">
    <property type="component" value="Unassembled WGS sequence"/>
</dbReference>
<feature type="domain" description="Thiamin pyrophosphokinase thiamin-binding" evidence="6">
    <location>
        <begin position="159"/>
        <end position="225"/>
    </location>
</feature>
<comment type="caution">
    <text evidence="7">The sequence shown here is derived from an EMBL/GenBank/DDBJ whole genome shotgun (WGS) entry which is preliminary data.</text>
</comment>
<organism evidence="7 8">
    <name type="scientific">Melghiribacillus thermohalophilus</name>
    <dbReference type="NCBI Taxonomy" id="1324956"/>
    <lineage>
        <taxon>Bacteria</taxon>
        <taxon>Bacillati</taxon>
        <taxon>Bacillota</taxon>
        <taxon>Bacilli</taxon>
        <taxon>Bacillales</taxon>
        <taxon>Bacillaceae</taxon>
        <taxon>Melghiribacillus</taxon>
    </lineage>
</organism>
<dbReference type="SMART" id="SM00983">
    <property type="entry name" value="TPK_B1_binding"/>
    <property type="match status" value="1"/>
</dbReference>
<dbReference type="GO" id="GO:0006772">
    <property type="term" value="P:thiamine metabolic process"/>
    <property type="evidence" value="ECO:0007669"/>
    <property type="project" value="UniProtKB-UniRule"/>
</dbReference>
<evidence type="ECO:0000313" key="8">
    <source>
        <dbReference type="Proteomes" id="UP000294650"/>
    </source>
</evidence>
<dbReference type="InterPro" id="IPR007371">
    <property type="entry name" value="TPK_catalytic"/>
</dbReference>
<dbReference type="EMBL" id="SMAN01000001">
    <property type="protein sequence ID" value="TCT26817.1"/>
    <property type="molecule type" value="Genomic_DNA"/>
</dbReference>
<dbReference type="GO" id="GO:0016301">
    <property type="term" value="F:kinase activity"/>
    <property type="evidence" value="ECO:0007669"/>
    <property type="project" value="UniProtKB-KW"/>
</dbReference>
<gene>
    <name evidence="7" type="ORF">EDD68_101170</name>
</gene>
<evidence type="ECO:0000256" key="1">
    <source>
        <dbReference type="ARBA" id="ARBA00022679"/>
    </source>
</evidence>
<keyword evidence="2" id="KW-0547">Nucleotide-binding</keyword>
<evidence type="ECO:0000256" key="4">
    <source>
        <dbReference type="ARBA" id="ARBA00022840"/>
    </source>
</evidence>
<dbReference type="PANTHER" id="PTHR41299">
    <property type="entry name" value="THIAMINE PYROPHOSPHOKINASE"/>
    <property type="match status" value="1"/>
</dbReference>
<dbReference type="SUPFAM" id="SSF63999">
    <property type="entry name" value="Thiamin pyrophosphokinase, catalytic domain"/>
    <property type="match status" value="1"/>
</dbReference>
<proteinExistence type="predicted"/>
<dbReference type="InterPro" id="IPR036759">
    <property type="entry name" value="TPK_catalytic_sf"/>
</dbReference>
<protein>
    <recommendedName>
        <fullName evidence="5">Thiamine diphosphokinase</fullName>
        <ecNumber evidence="5">2.7.6.2</ecNumber>
    </recommendedName>
</protein>
<evidence type="ECO:0000313" key="7">
    <source>
        <dbReference type="EMBL" id="TCT26817.1"/>
    </source>
</evidence>
<keyword evidence="1" id="KW-0808">Transferase</keyword>
<dbReference type="AlphaFoldDB" id="A0A4R3NB42"/>
<dbReference type="RefSeq" id="WP_243646716.1">
    <property type="nucleotide sequence ID" value="NZ_SMAN01000001.1"/>
</dbReference>
<dbReference type="GO" id="GO:0009229">
    <property type="term" value="P:thiamine diphosphate biosynthetic process"/>
    <property type="evidence" value="ECO:0007669"/>
    <property type="project" value="InterPro"/>
</dbReference>
<keyword evidence="8" id="KW-1185">Reference proteome</keyword>
<keyword evidence="3 7" id="KW-0418">Kinase</keyword>
<dbReference type="InterPro" id="IPR007373">
    <property type="entry name" value="Thiamin_PyroPKinase_B1-bd"/>
</dbReference>
<evidence type="ECO:0000256" key="3">
    <source>
        <dbReference type="ARBA" id="ARBA00022777"/>
    </source>
</evidence>
<dbReference type="GO" id="GO:0004788">
    <property type="term" value="F:thiamine diphosphokinase activity"/>
    <property type="evidence" value="ECO:0007669"/>
    <property type="project" value="UniProtKB-UniRule"/>
</dbReference>
<dbReference type="Gene3D" id="3.40.50.10240">
    <property type="entry name" value="Thiamin pyrophosphokinase, catalytic domain"/>
    <property type="match status" value="1"/>
</dbReference>
<dbReference type="Pfam" id="PF04265">
    <property type="entry name" value="TPK_B1_binding"/>
    <property type="match status" value="1"/>
</dbReference>
<reference evidence="7 8" key="1">
    <citation type="submission" date="2019-03" db="EMBL/GenBank/DDBJ databases">
        <title>Genomic Encyclopedia of Type Strains, Phase IV (KMG-IV): sequencing the most valuable type-strain genomes for metagenomic binning, comparative biology and taxonomic classification.</title>
        <authorList>
            <person name="Goeker M."/>
        </authorList>
    </citation>
    <scope>NUCLEOTIDE SEQUENCE [LARGE SCALE GENOMIC DNA]</scope>
    <source>
        <strain evidence="7 8">DSM 25894</strain>
    </source>
</reference>
<dbReference type="CDD" id="cd07995">
    <property type="entry name" value="TPK"/>
    <property type="match status" value="1"/>
</dbReference>
<dbReference type="PANTHER" id="PTHR41299:SF1">
    <property type="entry name" value="THIAMINE PYROPHOSPHOKINASE"/>
    <property type="match status" value="1"/>
</dbReference>
<evidence type="ECO:0000256" key="5">
    <source>
        <dbReference type="NCBIfam" id="TIGR01378"/>
    </source>
</evidence>
<dbReference type="InterPro" id="IPR036371">
    <property type="entry name" value="TPK_B1-bd_sf"/>
</dbReference>
<dbReference type="NCBIfam" id="TIGR01378">
    <property type="entry name" value="thi_PPkinase"/>
    <property type="match status" value="1"/>
</dbReference>
<evidence type="ECO:0000259" key="6">
    <source>
        <dbReference type="SMART" id="SM00983"/>
    </source>
</evidence>
<dbReference type="SUPFAM" id="SSF63862">
    <property type="entry name" value="Thiamin pyrophosphokinase, substrate-binding domain"/>
    <property type="match status" value="1"/>
</dbReference>
<dbReference type="EC" id="2.7.6.2" evidence="5"/>
<evidence type="ECO:0000256" key="2">
    <source>
        <dbReference type="ARBA" id="ARBA00022741"/>
    </source>
</evidence>
<dbReference type="Pfam" id="PF04263">
    <property type="entry name" value="TPK_catalytic"/>
    <property type="match status" value="1"/>
</dbReference>
<accession>A0A4R3NB42</accession>
<sequence length="232" mass="25965">MINHEQLSLFEERQVMYMPRIGIVGGGPVSEVPDLHPYHGEKMIWIGADRGNLTLINQGIIPDYAVGDFDSISEKDMKKISDHVENIDKVPREKDKTDLELAIDRALSLGTDSVYLFGVTGGRLDHEIINIQLLYQLHSSGAEGAVINKGNWLELKTPGKYTIHHDFNYPYISFVPLSLNVRGLTLDGFYYPLTNKTVPFGSSLCISNQLIKKIGTFSFTDGILLLIKSRDV</sequence>